<comment type="caution">
    <text evidence="3">The sequence shown here is derived from an EMBL/GenBank/DDBJ whole genome shotgun (WGS) entry which is preliminary data.</text>
</comment>
<dbReference type="Proteomes" id="UP000285146">
    <property type="component" value="Unassembled WGS sequence"/>
</dbReference>
<dbReference type="Pfam" id="PF07110">
    <property type="entry name" value="EthD"/>
    <property type="match status" value="1"/>
</dbReference>
<gene>
    <name evidence="3" type="ORF">VPNG_05832</name>
</gene>
<protein>
    <recommendedName>
        <fullName evidence="2">EthD domain-containing protein</fullName>
    </recommendedName>
</protein>
<dbReference type="InterPro" id="IPR009799">
    <property type="entry name" value="EthD_dom"/>
</dbReference>
<dbReference type="SUPFAM" id="SSF54909">
    <property type="entry name" value="Dimeric alpha+beta barrel"/>
    <property type="match status" value="1"/>
</dbReference>
<keyword evidence="4" id="KW-1185">Reference proteome</keyword>
<dbReference type="STRING" id="1230097.A0A423X0N3"/>
<name>A0A423X0N3_9PEZI</name>
<organism evidence="3 4">
    <name type="scientific">Cytospora leucostoma</name>
    <dbReference type="NCBI Taxonomy" id="1230097"/>
    <lineage>
        <taxon>Eukaryota</taxon>
        <taxon>Fungi</taxon>
        <taxon>Dikarya</taxon>
        <taxon>Ascomycota</taxon>
        <taxon>Pezizomycotina</taxon>
        <taxon>Sordariomycetes</taxon>
        <taxon>Sordariomycetidae</taxon>
        <taxon>Diaporthales</taxon>
        <taxon>Cytosporaceae</taxon>
        <taxon>Cytospora</taxon>
    </lineage>
</organism>
<dbReference type="AlphaFoldDB" id="A0A423X0N3"/>
<evidence type="ECO:0000259" key="2">
    <source>
        <dbReference type="Pfam" id="PF07110"/>
    </source>
</evidence>
<accession>A0A423X0N3</accession>
<dbReference type="OrthoDB" id="3183782at2759"/>
<dbReference type="EMBL" id="LKEB01000031">
    <property type="protein sequence ID" value="ROW09305.1"/>
    <property type="molecule type" value="Genomic_DNA"/>
</dbReference>
<evidence type="ECO:0000313" key="4">
    <source>
        <dbReference type="Proteomes" id="UP000285146"/>
    </source>
</evidence>
<dbReference type="InParanoid" id="A0A423X0N3"/>
<dbReference type="InterPro" id="IPR011008">
    <property type="entry name" value="Dimeric_a/b-barrel"/>
</dbReference>
<sequence>MANTQPLIKFDVCIYKKDNIPEEEFFNWATKVYPEKATDVIKKYGIVKWTQTVQPAQFREPLRHALKNEMGRPGWSIPDYDLVATYWLRSLDDLKTLTTSPEWAALEEGALAISNPDKGHFVVGYETVQFENNI</sequence>
<comment type="similarity">
    <text evidence="1">Belongs to the tpcK family.</text>
</comment>
<reference evidence="3 4" key="1">
    <citation type="submission" date="2015-09" db="EMBL/GenBank/DDBJ databases">
        <title>Host preference determinants of Valsa canker pathogens revealed by comparative genomics.</title>
        <authorList>
            <person name="Yin Z."/>
            <person name="Huang L."/>
        </authorList>
    </citation>
    <scope>NUCLEOTIDE SEQUENCE [LARGE SCALE GENOMIC DNA]</scope>
    <source>
        <strain evidence="3 4">SXYLt</strain>
    </source>
</reference>
<evidence type="ECO:0000256" key="1">
    <source>
        <dbReference type="ARBA" id="ARBA00005986"/>
    </source>
</evidence>
<feature type="domain" description="EthD" evidence="2">
    <location>
        <begin position="17"/>
        <end position="121"/>
    </location>
</feature>
<evidence type="ECO:0000313" key="3">
    <source>
        <dbReference type="EMBL" id="ROW09305.1"/>
    </source>
</evidence>
<dbReference type="GO" id="GO:0016491">
    <property type="term" value="F:oxidoreductase activity"/>
    <property type="evidence" value="ECO:0007669"/>
    <property type="project" value="InterPro"/>
</dbReference>
<proteinExistence type="inferred from homology"/>
<dbReference type="Gene3D" id="3.30.70.100">
    <property type="match status" value="1"/>
</dbReference>